<accession>A0A0A9AXR5</accession>
<protein>
    <submittedName>
        <fullName evidence="1">Uncharacterized protein</fullName>
    </submittedName>
</protein>
<dbReference type="PROSITE" id="PS51257">
    <property type="entry name" value="PROKAR_LIPOPROTEIN"/>
    <property type="match status" value="1"/>
</dbReference>
<reference evidence="1" key="2">
    <citation type="journal article" date="2015" name="Data Brief">
        <title>Shoot transcriptome of the giant reed, Arundo donax.</title>
        <authorList>
            <person name="Barrero R.A."/>
            <person name="Guerrero F.D."/>
            <person name="Moolhuijzen P."/>
            <person name="Goolsby J.A."/>
            <person name="Tidwell J."/>
            <person name="Bellgard S.E."/>
            <person name="Bellgard M.I."/>
        </authorList>
    </citation>
    <scope>NUCLEOTIDE SEQUENCE</scope>
    <source>
        <tissue evidence="1">Shoot tissue taken approximately 20 cm above the soil surface</tissue>
    </source>
</reference>
<sequence length="37" mass="4092">MQCSPKRPKKIVHTSTRSSSCFGAAYACWPEAPTAHR</sequence>
<reference evidence="1" key="1">
    <citation type="submission" date="2014-09" db="EMBL/GenBank/DDBJ databases">
        <authorList>
            <person name="Magalhaes I.L.F."/>
            <person name="Oliveira U."/>
            <person name="Santos F.R."/>
            <person name="Vidigal T.H.D.A."/>
            <person name="Brescovit A.D."/>
            <person name="Santos A.J."/>
        </authorList>
    </citation>
    <scope>NUCLEOTIDE SEQUENCE</scope>
    <source>
        <tissue evidence="1">Shoot tissue taken approximately 20 cm above the soil surface</tissue>
    </source>
</reference>
<dbReference type="EMBL" id="GBRH01243257">
    <property type="protein sequence ID" value="JAD54638.1"/>
    <property type="molecule type" value="Transcribed_RNA"/>
</dbReference>
<proteinExistence type="predicted"/>
<organism evidence="1">
    <name type="scientific">Arundo donax</name>
    <name type="common">Giant reed</name>
    <name type="synonym">Donax arundinaceus</name>
    <dbReference type="NCBI Taxonomy" id="35708"/>
    <lineage>
        <taxon>Eukaryota</taxon>
        <taxon>Viridiplantae</taxon>
        <taxon>Streptophyta</taxon>
        <taxon>Embryophyta</taxon>
        <taxon>Tracheophyta</taxon>
        <taxon>Spermatophyta</taxon>
        <taxon>Magnoliopsida</taxon>
        <taxon>Liliopsida</taxon>
        <taxon>Poales</taxon>
        <taxon>Poaceae</taxon>
        <taxon>PACMAD clade</taxon>
        <taxon>Arundinoideae</taxon>
        <taxon>Arundineae</taxon>
        <taxon>Arundo</taxon>
    </lineage>
</organism>
<name>A0A0A9AXR5_ARUDO</name>
<evidence type="ECO:0000313" key="1">
    <source>
        <dbReference type="EMBL" id="JAD54638.1"/>
    </source>
</evidence>
<dbReference type="AlphaFoldDB" id="A0A0A9AXR5"/>